<dbReference type="Gene3D" id="3.30.420.40">
    <property type="match status" value="1"/>
</dbReference>
<dbReference type="Proteomes" id="UP000231480">
    <property type="component" value="Unassembled WGS sequence"/>
</dbReference>
<accession>A0A2G9YCY6</accession>
<sequence>MLNFQELSQPKVFGLDLSNDIIRVAQLPDKFAFGANIKEAVTKANIKTKYVHACLPEQECFIRVAPKDGNIKKEVESNIPLSLKEIYYDTQETRQGLLIVAAKRKIVDQTIDLLKKAGLIAKSLEPESIALARALVKTPDSLLIIKFGKTKINFVICQNNIVYFSATQEKNHILQQLQDYIDFYQTKNGQITKIVLCGEKIPDQQFLEKLKIPIEIAQNPDYTTAIGLALKQ</sequence>
<evidence type="ECO:0000313" key="1">
    <source>
        <dbReference type="EMBL" id="PIP17042.1"/>
    </source>
</evidence>
<dbReference type="InterPro" id="IPR043129">
    <property type="entry name" value="ATPase_NBD"/>
</dbReference>
<proteinExistence type="predicted"/>
<dbReference type="SUPFAM" id="SSF53067">
    <property type="entry name" value="Actin-like ATPase domain"/>
    <property type="match status" value="1"/>
</dbReference>
<comment type="caution">
    <text evidence="1">The sequence shown here is derived from an EMBL/GenBank/DDBJ whole genome shotgun (WGS) entry which is preliminary data.</text>
</comment>
<organism evidence="1 2">
    <name type="scientific">Candidatus Portnoybacteria bacterium CG23_combo_of_CG06-09_8_20_14_all_37_13</name>
    <dbReference type="NCBI Taxonomy" id="1974819"/>
    <lineage>
        <taxon>Bacteria</taxon>
        <taxon>Candidatus Portnoyibacteriota</taxon>
    </lineage>
</organism>
<protein>
    <recommendedName>
        <fullName evidence="3">Type IV pilus assembly protein PilM</fullName>
    </recommendedName>
</protein>
<dbReference type="PANTHER" id="PTHR32432:SF3">
    <property type="entry name" value="ETHANOLAMINE UTILIZATION PROTEIN EUTJ"/>
    <property type="match status" value="1"/>
</dbReference>
<evidence type="ECO:0000313" key="2">
    <source>
        <dbReference type="Proteomes" id="UP000231480"/>
    </source>
</evidence>
<dbReference type="EMBL" id="PCRH01000046">
    <property type="protein sequence ID" value="PIP17042.1"/>
    <property type="molecule type" value="Genomic_DNA"/>
</dbReference>
<name>A0A2G9YCY6_9BACT</name>
<evidence type="ECO:0008006" key="3">
    <source>
        <dbReference type="Google" id="ProtNLM"/>
    </source>
</evidence>
<dbReference type="AlphaFoldDB" id="A0A2G9YCY6"/>
<reference evidence="1 2" key="1">
    <citation type="submission" date="2017-09" db="EMBL/GenBank/DDBJ databases">
        <title>Depth-based differentiation of microbial function through sediment-hosted aquifers and enrichment of novel symbionts in the deep terrestrial subsurface.</title>
        <authorList>
            <person name="Probst A.J."/>
            <person name="Ladd B."/>
            <person name="Jarett J.K."/>
            <person name="Geller-Mcgrath D.E."/>
            <person name="Sieber C.M."/>
            <person name="Emerson J.B."/>
            <person name="Anantharaman K."/>
            <person name="Thomas B.C."/>
            <person name="Malmstrom R."/>
            <person name="Stieglmeier M."/>
            <person name="Klingl A."/>
            <person name="Woyke T."/>
            <person name="Ryan C.M."/>
            <person name="Banfield J.F."/>
        </authorList>
    </citation>
    <scope>NUCLEOTIDE SEQUENCE [LARGE SCALE GENOMIC DNA]</scope>
    <source>
        <strain evidence="1">CG23_combo_of_CG06-09_8_20_14_all_37_13</strain>
    </source>
</reference>
<gene>
    <name evidence="1" type="ORF">COX44_02135</name>
</gene>
<dbReference type="PANTHER" id="PTHR32432">
    <property type="entry name" value="CELL DIVISION PROTEIN FTSA-RELATED"/>
    <property type="match status" value="1"/>
</dbReference>
<dbReference type="InterPro" id="IPR050696">
    <property type="entry name" value="FtsA/MreB"/>
</dbReference>